<evidence type="ECO:0000256" key="1">
    <source>
        <dbReference type="ARBA" id="ARBA00004496"/>
    </source>
</evidence>
<protein>
    <submittedName>
        <fullName evidence="5">Phage integrase</fullName>
    </submittedName>
</protein>
<dbReference type="InterPro" id="IPR002104">
    <property type="entry name" value="Integrase_catalytic"/>
</dbReference>
<keyword evidence="2" id="KW-0229">DNA integration</keyword>
<keyword evidence="3" id="KW-0233">DNA recombination</keyword>
<evidence type="ECO:0000313" key="5">
    <source>
        <dbReference type="EMBL" id="GAE02631.1"/>
    </source>
</evidence>
<dbReference type="HOGENOM" id="CLU_1944969_0_0_9"/>
<dbReference type="EMBL" id="DF384213">
    <property type="protein sequence ID" value="GAE02631.1"/>
    <property type="molecule type" value="Genomic_DNA"/>
</dbReference>
<proteinExistence type="predicted"/>
<dbReference type="Pfam" id="PF00589">
    <property type="entry name" value="Phage_integrase"/>
    <property type="match status" value="1"/>
</dbReference>
<sequence>MFFNYIMNLHNITIIDENFAHVNLEFVRNSINTNALFISRNNNRIATKAIQNIVKKYIITSGLDPKYISTHKLRHTAATLMYKYGRVDIRSLQQILGHESVATTEIYTHIDEHQLQSAVNSNPLAMMFS</sequence>
<dbReference type="InterPro" id="IPR050090">
    <property type="entry name" value="Tyrosine_recombinase_XerCD"/>
</dbReference>
<dbReference type="InterPro" id="IPR011010">
    <property type="entry name" value="DNA_brk_join_enz"/>
</dbReference>
<evidence type="ECO:0000259" key="4">
    <source>
        <dbReference type="PROSITE" id="PS51898"/>
    </source>
</evidence>
<dbReference type="SUPFAM" id="SSF56349">
    <property type="entry name" value="DNA breaking-rejoining enzymes"/>
    <property type="match status" value="1"/>
</dbReference>
<dbReference type="AlphaFoldDB" id="A0A0S6U8R9"/>
<organism evidence="5">
    <name type="scientific">Clostridium botulinum B str. Osaka05</name>
    <dbReference type="NCBI Taxonomy" id="1407017"/>
    <lineage>
        <taxon>Bacteria</taxon>
        <taxon>Bacillati</taxon>
        <taxon>Bacillota</taxon>
        <taxon>Clostridia</taxon>
        <taxon>Eubacteriales</taxon>
        <taxon>Clostridiaceae</taxon>
        <taxon>Clostridium</taxon>
    </lineage>
</organism>
<dbReference type="PROSITE" id="PS51898">
    <property type="entry name" value="TYR_RECOMBINASE"/>
    <property type="match status" value="1"/>
</dbReference>
<dbReference type="GO" id="GO:0006310">
    <property type="term" value="P:DNA recombination"/>
    <property type="evidence" value="ECO:0007669"/>
    <property type="project" value="UniProtKB-KW"/>
</dbReference>
<comment type="subcellular location">
    <subcellularLocation>
        <location evidence="1">Cytoplasm</location>
    </subcellularLocation>
</comment>
<dbReference type="Gene3D" id="1.10.443.10">
    <property type="entry name" value="Intergrase catalytic core"/>
    <property type="match status" value="1"/>
</dbReference>
<reference evidence="5" key="1">
    <citation type="submission" date="2013-10" db="EMBL/GenBank/DDBJ databases">
        <title>Draft genome sequence of Clostridium botulinum type B strain Osaka05.</title>
        <authorList>
            <person name="Sakaguchi Y."/>
            <person name="Hosomi K."/>
            <person name="Uchiyama J."/>
            <person name="Ogura Y."/>
            <person name="Sakaguchi M."/>
            <person name="Kohda T."/>
            <person name="Mukamoto M."/>
            <person name="Misawa N."/>
            <person name="Matsuzaki S."/>
            <person name="Hayashi T."/>
            <person name="Kozaki S."/>
        </authorList>
    </citation>
    <scope>NUCLEOTIDE SEQUENCE</scope>
    <source>
        <strain evidence="5">Osaka05</strain>
    </source>
</reference>
<evidence type="ECO:0000256" key="3">
    <source>
        <dbReference type="ARBA" id="ARBA00023172"/>
    </source>
</evidence>
<dbReference type="GO" id="GO:0003677">
    <property type="term" value="F:DNA binding"/>
    <property type="evidence" value="ECO:0007669"/>
    <property type="project" value="InterPro"/>
</dbReference>
<dbReference type="Proteomes" id="UP000054164">
    <property type="component" value="Unassembled WGS sequence"/>
</dbReference>
<evidence type="ECO:0000256" key="2">
    <source>
        <dbReference type="ARBA" id="ARBA00022908"/>
    </source>
</evidence>
<gene>
    <name evidence="5" type="ORF">CBO05C_2321</name>
</gene>
<dbReference type="PANTHER" id="PTHR30349:SF77">
    <property type="entry name" value="TYROSINE RECOMBINASE XERC"/>
    <property type="match status" value="1"/>
</dbReference>
<name>A0A0S6U8R9_CLOBO</name>
<dbReference type="GO" id="GO:0005737">
    <property type="term" value="C:cytoplasm"/>
    <property type="evidence" value="ECO:0007669"/>
    <property type="project" value="UniProtKB-SubCell"/>
</dbReference>
<dbReference type="GO" id="GO:0015074">
    <property type="term" value="P:DNA integration"/>
    <property type="evidence" value="ECO:0007669"/>
    <property type="project" value="UniProtKB-KW"/>
</dbReference>
<accession>A0A0S6U8R9</accession>
<dbReference type="InterPro" id="IPR013762">
    <property type="entry name" value="Integrase-like_cat_sf"/>
</dbReference>
<dbReference type="PANTHER" id="PTHR30349">
    <property type="entry name" value="PHAGE INTEGRASE-RELATED"/>
    <property type="match status" value="1"/>
</dbReference>
<feature type="domain" description="Tyr recombinase" evidence="4">
    <location>
        <begin position="1"/>
        <end position="120"/>
    </location>
</feature>